<proteinExistence type="inferred from homology"/>
<name>A0AAD2I022_9AGAR</name>
<dbReference type="PANTHER" id="PTHR10159">
    <property type="entry name" value="DUAL SPECIFICITY PROTEIN PHOSPHATASE"/>
    <property type="match status" value="1"/>
</dbReference>
<dbReference type="AlphaFoldDB" id="A0AAD2I022"/>
<evidence type="ECO:0000313" key="8">
    <source>
        <dbReference type="EMBL" id="CAK5283427.1"/>
    </source>
</evidence>
<evidence type="ECO:0000256" key="2">
    <source>
        <dbReference type="ARBA" id="ARBA00013064"/>
    </source>
</evidence>
<dbReference type="InterPro" id="IPR029021">
    <property type="entry name" value="Prot-tyrosine_phosphatase-like"/>
</dbReference>
<dbReference type="GO" id="GO:0017017">
    <property type="term" value="F:MAP kinase tyrosine/serine/threonine phosphatase activity"/>
    <property type="evidence" value="ECO:0007669"/>
    <property type="project" value="TreeGrafter"/>
</dbReference>
<keyword evidence="9" id="KW-1185">Reference proteome</keyword>
<feature type="compositionally biased region" description="Polar residues" evidence="5">
    <location>
        <begin position="372"/>
        <end position="389"/>
    </location>
</feature>
<comment type="similarity">
    <text evidence="1">Belongs to the protein-tyrosine phosphatase family. Non-receptor class dual specificity subfamily.</text>
</comment>
<dbReference type="GO" id="GO:0033550">
    <property type="term" value="F:MAP kinase tyrosine phosphatase activity"/>
    <property type="evidence" value="ECO:0007669"/>
    <property type="project" value="TreeGrafter"/>
</dbReference>
<evidence type="ECO:0000313" key="9">
    <source>
        <dbReference type="Proteomes" id="UP001295794"/>
    </source>
</evidence>
<dbReference type="Gene3D" id="3.90.190.10">
    <property type="entry name" value="Protein tyrosine phosphatase superfamily"/>
    <property type="match status" value="1"/>
</dbReference>
<comment type="caution">
    <text evidence="8">The sequence shown here is derived from an EMBL/GenBank/DDBJ whole genome shotgun (WGS) entry which is preliminary data.</text>
</comment>
<dbReference type="GO" id="GO:0043409">
    <property type="term" value="P:negative regulation of MAPK cascade"/>
    <property type="evidence" value="ECO:0007669"/>
    <property type="project" value="TreeGrafter"/>
</dbReference>
<dbReference type="CDD" id="cd14498">
    <property type="entry name" value="DSP"/>
    <property type="match status" value="1"/>
</dbReference>
<dbReference type="InterPro" id="IPR000340">
    <property type="entry name" value="Dual-sp_phosphatase_cat-dom"/>
</dbReference>
<evidence type="ECO:0000256" key="3">
    <source>
        <dbReference type="ARBA" id="ARBA00022801"/>
    </source>
</evidence>
<keyword evidence="4" id="KW-0904">Protein phosphatase</keyword>
<dbReference type="InterPro" id="IPR000387">
    <property type="entry name" value="Tyr_Pase_dom"/>
</dbReference>
<evidence type="ECO:0000259" key="7">
    <source>
        <dbReference type="PROSITE" id="PS50056"/>
    </source>
</evidence>
<keyword evidence="3" id="KW-0378">Hydrolase</keyword>
<dbReference type="GO" id="GO:0005737">
    <property type="term" value="C:cytoplasm"/>
    <property type="evidence" value="ECO:0007669"/>
    <property type="project" value="TreeGrafter"/>
</dbReference>
<dbReference type="PROSITE" id="PS00383">
    <property type="entry name" value="TYR_PHOSPHATASE_1"/>
    <property type="match status" value="1"/>
</dbReference>
<dbReference type="SUPFAM" id="SSF52799">
    <property type="entry name" value="(Phosphotyrosine protein) phosphatases II"/>
    <property type="match status" value="1"/>
</dbReference>
<dbReference type="InterPro" id="IPR020422">
    <property type="entry name" value="TYR_PHOSPHATASE_DUAL_dom"/>
</dbReference>
<protein>
    <recommendedName>
        <fullName evidence="2">protein-tyrosine-phosphatase</fullName>
        <ecNumber evidence="2">3.1.3.48</ecNumber>
    </recommendedName>
</protein>
<feature type="compositionally biased region" description="Basic and acidic residues" evidence="5">
    <location>
        <begin position="351"/>
        <end position="371"/>
    </location>
</feature>
<dbReference type="SMART" id="SM00195">
    <property type="entry name" value="DSPc"/>
    <property type="match status" value="1"/>
</dbReference>
<feature type="region of interest" description="Disordered" evidence="5">
    <location>
        <begin position="351"/>
        <end position="389"/>
    </location>
</feature>
<evidence type="ECO:0000256" key="4">
    <source>
        <dbReference type="ARBA" id="ARBA00022912"/>
    </source>
</evidence>
<dbReference type="PROSITE" id="PS50056">
    <property type="entry name" value="TYR_PHOSPHATASE_2"/>
    <property type="match status" value="1"/>
</dbReference>
<organism evidence="8 9">
    <name type="scientific">Mycena citricolor</name>
    <dbReference type="NCBI Taxonomy" id="2018698"/>
    <lineage>
        <taxon>Eukaryota</taxon>
        <taxon>Fungi</taxon>
        <taxon>Dikarya</taxon>
        <taxon>Basidiomycota</taxon>
        <taxon>Agaricomycotina</taxon>
        <taxon>Agaricomycetes</taxon>
        <taxon>Agaricomycetidae</taxon>
        <taxon>Agaricales</taxon>
        <taxon>Marasmiineae</taxon>
        <taxon>Mycenaceae</taxon>
        <taxon>Mycena</taxon>
    </lineage>
</organism>
<evidence type="ECO:0000259" key="6">
    <source>
        <dbReference type="PROSITE" id="PS50054"/>
    </source>
</evidence>
<feature type="domain" description="Tyrosine-protein phosphatase" evidence="6">
    <location>
        <begin position="191"/>
        <end position="346"/>
    </location>
</feature>
<dbReference type="EC" id="3.1.3.48" evidence="2"/>
<dbReference type="Proteomes" id="UP001295794">
    <property type="component" value="Unassembled WGS sequence"/>
</dbReference>
<feature type="region of interest" description="Disordered" evidence="5">
    <location>
        <begin position="35"/>
        <end position="64"/>
    </location>
</feature>
<accession>A0AAD2I022</accession>
<reference evidence="8" key="1">
    <citation type="submission" date="2023-11" db="EMBL/GenBank/DDBJ databases">
        <authorList>
            <person name="De Vega J J."/>
            <person name="De Vega J J."/>
        </authorList>
    </citation>
    <scope>NUCLEOTIDE SEQUENCE</scope>
</reference>
<feature type="domain" description="Tyrosine specific protein phosphatases" evidence="7">
    <location>
        <begin position="286"/>
        <end position="324"/>
    </location>
</feature>
<gene>
    <name evidence="8" type="ORF">MYCIT1_LOCUS35938</name>
</gene>
<dbReference type="PANTHER" id="PTHR10159:SF519">
    <property type="entry name" value="DUAL SPECIFICITY PROTEIN PHOSPHATASE MPK3"/>
    <property type="match status" value="1"/>
</dbReference>
<dbReference type="PROSITE" id="PS50054">
    <property type="entry name" value="TYR_PHOSPHATASE_DUAL"/>
    <property type="match status" value="1"/>
</dbReference>
<dbReference type="EMBL" id="CAVNYO010000466">
    <property type="protein sequence ID" value="CAK5283427.1"/>
    <property type="molecule type" value="Genomic_DNA"/>
</dbReference>
<evidence type="ECO:0000256" key="1">
    <source>
        <dbReference type="ARBA" id="ARBA00008601"/>
    </source>
</evidence>
<dbReference type="GO" id="GO:0008330">
    <property type="term" value="F:protein tyrosine/threonine phosphatase activity"/>
    <property type="evidence" value="ECO:0007669"/>
    <property type="project" value="TreeGrafter"/>
</dbReference>
<evidence type="ECO:0000256" key="5">
    <source>
        <dbReference type="SAM" id="MobiDB-lite"/>
    </source>
</evidence>
<dbReference type="InterPro" id="IPR016130">
    <property type="entry name" value="Tyr_Pase_AS"/>
</dbReference>
<dbReference type="Pfam" id="PF00782">
    <property type="entry name" value="DSPc"/>
    <property type="match status" value="1"/>
</dbReference>
<sequence>MKQLHEHHLRVYWLKDRAAESLPAKLDISVAGSSHSRLKRTDTGHTAPESYGLTDRKERPQGSSESPAAAALCVCYLSDVKVLKLLVGLSYLDEHKLCMLSQHPNILGRYAGSSSRMQFDLRGVNATHRADCYYRPDSLPHESASPASPTHAILPMIDFQSLPRDEMEAMCTPLHLILPPPTTTAARDPAAPGPSSGGALYLGSMAAVLEPDTLRAHGITHIVQALETPWAPQPEIDDSDAVPGGSGRTKFVYHRIDIEDDAAAPLQPHLEDACDWIRDSLEVGNVLVHCQQGVSRSPSLVIAYCIRERHMSYDEAFAAVKKARRCIKPNAGFVRTLREWEGICRGVEKEQMDRKATERRRDAAAESRYNERTASGTASSTQTLSSHTA</sequence>